<dbReference type="AlphaFoldDB" id="A0A5D3FAS4"/>
<sequence>MAWSGSGLFVATLIDVLDATQLAVDLSSTSNKWALFDNAVTPDFDASAANAAYGAGVWASGEVSGTGYTAGGTAVASPTLTGASGVITYDQADTSWSNSTITGARGVLLYADGLAGNNAICAIDFGQAYSTSAGQFLIQWNAAGVFAVDLVP</sequence>
<dbReference type="Proteomes" id="UP000323505">
    <property type="component" value="Unassembled WGS sequence"/>
</dbReference>
<dbReference type="EMBL" id="VSRQ01000007">
    <property type="protein sequence ID" value="TYK45179.1"/>
    <property type="molecule type" value="Genomic_DNA"/>
</dbReference>
<organism evidence="1 2">
    <name type="scientific">Actinomadura decatromicini</name>
    <dbReference type="NCBI Taxonomy" id="2604572"/>
    <lineage>
        <taxon>Bacteria</taxon>
        <taxon>Bacillati</taxon>
        <taxon>Actinomycetota</taxon>
        <taxon>Actinomycetes</taxon>
        <taxon>Streptosporangiales</taxon>
        <taxon>Thermomonosporaceae</taxon>
        <taxon>Actinomadura</taxon>
    </lineage>
</organism>
<protein>
    <submittedName>
        <fullName evidence="1">Uncharacterized protein</fullName>
    </submittedName>
</protein>
<reference evidence="1 2" key="1">
    <citation type="submission" date="2019-08" db="EMBL/GenBank/DDBJ databases">
        <title>Actinomadura sp. nov. CYP1-5 isolated from mountain soil.</title>
        <authorList>
            <person name="Songsumanus A."/>
            <person name="Kuncharoen N."/>
            <person name="Kudo T."/>
            <person name="Yuki M."/>
            <person name="Igarashi Y."/>
            <person name="Tanasupawat S."/>
        </authorList>
    </citation>
    <scope>NUCLEOTIDE SEQUENCE [LARGE SCALE GENOMIC DNA]</scope>
    <source>
        <strain evidence="1 2">CYP1-5</strain>
    </source>
</reference>
<dbReference type="RefSeq" id="WP_148765580.1">
    <property type="nucleotide sequence ID" value="NZ_VSRQ01000007.1"/>
</dbReference>
<name>A0A5D3FAS4_9ACTN</name>
<comment type="caution">
    <text evidence="1">The sequence shown here is derived from an EMBL/GenBank/DDBJ whole genome shotgun (WGS) entry which is preliminary data.</text>
</comment>
<accession>A0A5D3FAS4</accession>
<proteinExistence type="predicted"/>
<evidence type="ECO:0000313" key="1">
    <source>
        <dbReference type="EMBL" id="TYK45179.1"/>
    </source>
</evidence>
<gene>
    <name evidence="1" type="ORF">FXF68_31365</name>
</gene>
<evidence type="ECO:0000313" key="2">
    <source>
        <dbReference type="Proteomes" id="UP000323505"/>
    </source>
</evidence>
<keyword evidence="2" id="KW-1185">Reference proteome</keyword>